<organism evidence="2 3">
    <name type="scientific">Phaseolus angularis</name>
    <name type="common">Azuki bean</name>
    <name type="synonym">Vigna angularis</name>
    <dbReference type="NCBI Taxonomy" id="3914"/>
    <lineage>
        <taxon>Eukaryota</taxon>
        <taxon>Viridiplantae</taxon>
        <taxon>Streptophyta</taxon>
        <taxon>Embryophyta</taxon>
        <taxon>Tracheophyta</taxon>
        <taxon>Spermatophyta</taxon>
        <taxon>Magnoliopsida</taxon>
        <taxon>eudicotyledons</taxon>
        <taxon>Gunneridae</taxon>
        <taxon>Pentapetalae</taxon>
        <taxon>rosids</taxon>
        <taxon>fabids</taxon>
        <taxon>Fabales</taxon>
        <taxon>Fabaceae</taxon>
        <taxon>Papilionoideae</taxon>
        <taxon>50 kb inversion clade</taxon>
        <taxon>NPAAA clade</taxon>
        <taxon>indigoferoid/millettioid clade</taxon>
        <taxon>Phaseoleae</taxon>
        <taxon>Vigna</taxon>
    </lineage>
</organism>
<evidence type="ECO:0000313" key="2">
    <source>
        <dbReference type="EMBL" id="KOM54810.1"/>
    </source>
</evidence>
<proteinExistence type="predicted"/>
<evidence type="ECO:0000313" key="3">
    <source>
        <dbReference type="Proteomes" id="UP000053144"/>
    </source>
</evidence>
<keyword evidence="1" id="KW-0472">Membrane</keyword>
<name>A0A0L9VIB6_PHAAN</name>
<evidence type="ECO:0000256" key="1">
    <source>
        <dbReference type="SAM" id="Phobius"/>
    </source>
</evidence>
<sequence length="112" mass="12826">MLSVRAFAQRINALCEWFERFALCLMIRMVNQGVMCLVEEKLSCVPCGKCGECAHVKNATRLDICHMQNVENMLQKEEAPRLTCLLCTSLLGKLVMMCMYGFQLLLVTYKPR</sequence>
<protein>
    <submittedName>
        <fullName evidence="2">Uncharacterized protein</fullName>
    </submittedName>
</protein>
<dbReference type="Gramene" id="KOM54810">
    <property type="protein sequence ID" value="KOM54810"/>
    <property type="gene ID" value="LR48_Vigan10g070200"/>
</dbReference>
<gene>
    <name evidence="2" type="ORF">LR48_Vigan10g070200</name>
</gene>
<dbReference type="EMBL" id="CM003380">
    <property type="protein sequence ID" value="KOM54810.1"/>
    <property type="molecule type" value="Genomic_DNA"/>
</dbReference>
<keyword evidence="1" id="KW-0812">Transmembrane</keyword>
<feature type="transmembrane region" description="Helical" evidence="1">
    <location>
        <begin position="82"/>
        <end position="102"/>
    </location>
</feature>
<accession>A0A0L9VIB6</accession>
<dbReference type="Proteomes" id="UP000053144">
    <property type="component" value="Chromosome 10"/>
</dbReference>
<dbReference type="AlphaFoldDB" id="A0A0L9VIB6"/>
<reference evidence="3" key="1">
    <citation type="journal article" date="2015" name="Proc. Natl. Acad. Sci. U.S.A.">
        <title>Genome sequencing of adzuki bean (Vigna angularis) provides insight into high starch and low fat accumulation and domestication.</title>
        <authorList>
            <person name="Yang K."/>
            <person name="Tian Z."/>
            <person name="Chen C."/>
            <person name="Luo L."/>
            <person name="Zhao B."/>
            <person name="Wang Z."/>
            <person name="Yu L."/>
            <person name="Li Y."/>
            <person name="Sun Y."/>
            <person name="Li W."/>
            <person name="Chen Y."/>
            <person name="Li Y."/>
            <person name="Zhang Y."/>
            <person name="Ai D."/>
            <person name="Zhao J."/>
            <person name="Shang C."/>
            <person name="Ma Y."/>
            <person name="Wu B."/>
            <person name="Wang M."/>
            <person name="Gao L."/>
            <person name="Sun D."/>
            <person name="Zhang P."/>
            <person name="Guo F."/>
            <person name="Wang W."/>
            <person name="Li Y."/>
            <person name="Wang J."/>
            <person name="Varshney R.K."/>
            <person name="Wang J."/>
            <person name="Ling H.Q."/>
            <person name="Wan P."/>
        </authorList>
    </citation>
    <scope>NUCLEOTIDE SEQUENCE</scope>
    <source>
        <strain evidence="3">cv. Jingnong 6</strain>
    </source>
</reference>
<keyword evidence="1" id="KW-1133">Transmembrane helix</keyword>